<comment type="caution">
    <text evidence="2">Lacks conserved residue(s) required for the propagation of feature annotation.</text>
</comment>
<proteinExistence type="predicted"/>
<accession>A0A9X6RPP2</accession>
<feature type="signal peptide" evidence="4">
    <location>
        <begin position="1"/>
        <end position="24"/>
    </location>
</feature>
<organism evidence="7 8">
    <name type="scientific">Hypsibius exemplaris</name>
    <name type="common">Freshwater tardigrade</name>
    <dbReference type="NCBI Taxonomy" id="2072580"/>
    <lineage>
        <taxon>Eukaryota</taxon>
        <taxon>Metazoa</taxon>
        <taxon>Ecdysozoa</taxon>
        <taxon>Tardigrada</taxon>
        <taxon>Eutardigrada</taxon>
        <taxon>Parachela</taxon>
        <taxon>Hypsibioidea</taxon>
        <taxon>Hypsibiidae</taxon>
        <taxon>Hypsibius</taxon>
    </lineage>
</organism>
<protein>
    <recommendedName>
        <fullName evidence="9">CUB domain-containing protein</fullName>
    </recommendedName>
</protein>
<dbReference type="SMART" id="SM00327">
    <property type="entry name" value="VWA"/>
    <property type="match status" value="1"/>
</dbReference>
<dbReference type="InterPro" id="IPR000859">
    <property type="entry name" value="CUB_dom"/>
</dbReference>
<gene>
    <name evidence="7" type="ORF">BV898_19517</name>
</gene>
<evidence type="ECO:0000256" key="1">
    <source>
        <dbReference type="ARBA" id="ARBA00023157"/>
    </source>
</evidence>
<evidence type="ECO:0000313" key="8">
    <source>
        <dbReference type="Proteomes" id="UP000192578"/>
    </source>
</evidence>
<dbReference type="InterPro" id="IPR035914">
    <property type="entry name" value="Sperma_CUB_dom_sf"/>
</dbReference>
<dbReference type="Gene3D" id="3.40.50.410">
    <property type="entry name" value="von Willebrand factor, type A domain"/>
    <property type="match status" value="1"/>
</dbReference>
<dbReference type="Proteomes" id="UP000192578">
    <property type="component" value="Unassembled WGS sequence"/>
</dbReference>
<dbReference type="Pfam" id="PF00092">
    <property type="entry name" value="VWA"/>
    <property type="match status" value="1"/>
</dbReference>
<keyword evidence="8" id="KW-1185">Reference proteome</keyword>
<dbReference type="AlphaFoldDB" id="A0A9X6RPP2"/>
<feature type="domain" description="VWFA" evidence="6">
    <location>
        <begin position="253"/>
        <end position="390"/>
    </location>
</feature>
<sequence length="679" mass="72685">MGFFRVASMALVALVAVTIRFVGAQPSPSTDGTLEPHESGIEVVLASIEKIDATCIFRKDKQMLRNIAQAESNNGDKNSVTSSVGGIWRVSQSVFAATKSASLSVYFSRFPGAFGINWNTATWQDLDKPLYSALAARLAIALQQQEFLNTPTSLDGKLPWSVTAQSAIWKAAFQKPESASALQSLYVAAVQLIRSAGTASDICATRGVWKLPLSWTCPQHRARQLQPDEGVRQDRRQQFRSRSGAESVRGGPFDSVVRPIIKLNDYSNKNSLINAISAIPYTGGGTETAAGLNALRAVVFAPGNGVRAGRAKMAIVLTDGASNSPAQTTAAASAIHANKDITVLSVGIGAGVIHSSYATELGLIASDPKCQNLYQLQEFHDLVQAFALEIQQRTCDATAQLVVESIVTDGHGSQNLPTPVSVTLKPDGVYFTCVPIQRDAFTSLVVTGREGSAYVYVSLRVRKPSASQNDFNHRISAGKRETIKFTPQMIAYYAPDSVGTARVCMGMHNKVGARSSGAFSADVNVVGGVFKACGDVVNIGSANQPVDIPGPGYYQGVAIGYPKDLRCQWKIRGPPNHYLLIEFSYFNVTGYDLNLASRELSGCSEDADRLDISSLTAGRSGEETAVVCANRKRSSTSMYPSFESSGSTSTITFLTTKDAEPGYGFNMIITALPETKHAV</sequence>
<evidence type="ECO:0000313" key="7">
    <source>
        <dbReference type="EMBL" id="OWA55130.1"/>
    </source>
</evidence>
<evidence type="ECO:0000259" key="5">
    <source>
        <dbReference type="PROSITE" id="PS01180"/>
    </source>
</evidence>
<dbReference type="SUPFAM" id="SSF49854">
    <property type="entry name" value="Spermadhesin, CUB domain"/>
    <property type="match status" value="1"/>
</dbReference>
<evidence type="ECO:0000256" key="4">
    <source>
        <dbReference type="SAM" id="SignalP"/>
    </source>
</evidence>
<dbReference type="PROSITE" id="PS01180">
    <property type="entry name" value="CUB"/>
    <property type="match status" value="1"/>
</dbReference>
<evidence type="ECO:0000259" key="6">
    <source>
        <dbReference type="PROSITE" id="PS50234"/>
    </source>
</evidence>
<name>A0A9X6RPP2_HYPEX</name>
<dbReference type="InterPro" id="IPR002035">
    <property type="entry name" value="VWF_A"/>
</dbReference>
<evidence type="ECO:0008006" key="9">
    <source>
        <dbReference type="Google" id="ProtNLM"/>
    </source>
</evidence>
<dbReference type="InterPro" id="IPR036465">
    <property type="entry name" value="vWFA_dom_sf"/>
</dbReference>
<dbReference type="CDD" id="cd00041">
    <property type="entry name" value="CUB"/>
    <property type="match status" value="1"/>
</dbReference>
<dbReference type="SMART" id="SM00042">
    <property type="entry name" value="CUB"/>
    <property type="match status" value="1"/>
</dbReference>
<dbReference type="InterPro" id="IPR050525">
    <property type="entry name" value="ECM_Assembly_Org"/>
</dbReference>
<feature type="chain" id="PRO_5040828717" description="CUB domain-containing protein" evidence="4">
    <location>
        <begin position="25"/>
        <end position="679"/>
    </location>
</feature>
<dbReference type="PANTHER" id="PTHR24020">
    <property type="entry name" value="COLLAGEN ALPHA"/>
    <property type="match status" value="1"/>
</dbReference>
<dbReference type="OrthoDB" id="199024at2759"/>
<comment type="caution">
    <text evidence="7">The sequence shown here is derived from an EMBL/GenBank/DDBJ whole genome shotgun (WGS) entry which is preliminary data.</text>
</comment>
<dbReference type="PROSITE" id="PS50234">
    <property type="entry name" value="VWFA"/>
    <property type="match status" value="1"/>
</dbReference>
<feature type="region of interest" description="Disordered" evidence="3">
    <location>
        <begin position="223"/>
        <end position="248"/>
    </location>
</feature>
<dbReference type="Gene3D" id="2.60.120.290">
    <property type="entry name" value="Spermadhesin, CUB domain"/>
    <property type="match status" value="1"/>
</dbReference>
<dbReference type="PANTHER" id="PTHR24020:SF84">
    <property type="entry name" value="VWFA DOMAIN-CONTAINING PROTEIN"/>
    <property type="match status" value="1"/>
</dbReference>
<evidence type="ECO:0000256" key="2">
    <source>
        <dbReference type="PROSITE-ProRule" id="PRU00059"/>
    </source>
</evidence>
<evidence type="ECO:0000256" key="3">
    <source>
        <dbReference type="SAM" id="MobiDB-lite"/>
    </source>
</evidence>
<dbReference type="EMBL" id="MTYJ01000551">
    <property type="protein sequence ID" value="OWA55130.1"/>
    <property type="molecule type" value="Genomic_DNA"/>
</dbReference>
<feature type="domain" description="CUB" evidence="5">
    <location>
        <begin position="533"/>
        <end position="672"/>
    </location>
</feature>
<keyword evidence="1" id="KW-1015">Disulfide bond</keyword>
<keyword evidence="4" id="KW-0732">Signal</keyword>
<reference evidence="8" key="1">
    <citation type="submission" date="2017-01" db="EMBL/GenBank/DDBJ databases">
        <title>Comparative genomics of anhydrobiosis in the tardigrade Hypsibius dujardini.</title>
        <authorList>
            <person name="Yoshida Y."/>
            <person name="Koutsovoulos G."/>
            <person name="Laetsch D."/>
            <person name="Stevens L."/>
            <person name="Kumar S."/>
            <person name="Horikawa D."/>
            <person name="Ishino K."/>
            <person name="Komine S."/>
            <person name="Tomita M."/>
            <person name="Blaxter M."/>
            <person name="Arakawa K."/>
        </authorList>
    </citation>
    <scope>NUCLEOTIDE SEQUENCE [LARGE SCALE GENOMIC DNA]</scope>
    <source>
        <strain evidence="8">Z151</strain>
    </source>
</reference>
<dbReference type="SUPFAM" id="SSF53300">
    <property type="entry name" value="vWA-like"/>
    <property type="match status" value="1"/>
</dbReference>